<sequence>MATAKKPKWYVVWEGRTPGVYTTWADCQKQTKGFPKAKFKSYLSKGEAHSAFQQGWGEGGWGKADPTEKGVKGAGDNMRHDASVAVDVEIFCDGACDPNPGPAGSGLAVYRQGILDSLYLGHYTLRGTNNTAELHALHEAFKLAKGAVEAGESVRIRADSRYAIQCVSQWASGWKKRGWKRPNGDPVKNPDIIAPAHDLYLAIASKITLNHVKAHAGIEGNELADRMAMLAAIEKEERFVRYVGNLDVGEVLKFKRG</sequence>
<gene>
    <name evidence="14" type="ORF">DU506_14185</name>
</gene>
<evidence type="ECO:0000259" key="13">
    <source>
        <dbReference type="PROSITE" id="PS50879"/>
    </source>
</evidence>
<dbReference type="PIRSF" id="PIRSF036852">
    <property type="entry name" value="Ribonuclease_H1_euk"/>
    <property type="match status" value="1"/>
</dbReference>
<dbReference type="Pfam" id="PF00075">
    <property type="entry name" value="RNase_H"/>
    <property type="match status" value="1"/>
</dbReference>
<evidence type="ECO:0000256" key="11">
    <source>
        <dbReference type="ARBA" id="ARBA00022801"/>
    </source>
</evidence>
<dbReference type="PANTHER" id="PTHR10642">
    <property type="entry name" value="RIBONUCLEASE H1"/>
    <property type="match status" value="1"/>
</dbReference>
<evidence type="ECO:0000256" key="5">
    <source>
        <dbReference type="ARBA" id="ARBA00011245"/>
    </source>
</evidence>
<reference evidence="14 15" key="1">
    <citation type="submission" date="2018-07" db="EMBL/GenBank/DDBJ databases">
        <title>Halomonas rutogse sp. nov., isolated from Lake TangqianCo on Tibetan Plateau.</title>
        <authorList>
            <person name="Lu H."/>
            <person name="Xing P."/>
            <person name="Wu Q."/>
        </authorList>
    </citation>
    <scope>NUCLEOTIDE SEQUENCE [LARGE SCALE GENOMIC DNA]</scope>
    <source>
        <strain evidence="14 15">TQ8S</strain>
    </source>
</reference>
<evidence type="ECO:0000256" key="7">
    <source>
        <dbReference type="ARBA" id="ARBA00017721"/>
    </source>
</evidence>
<keyword evidence="10" id="KW-0255">Endonuclease</keyword>
<accession>A0A368TVP7</accession>
<comment type="function">
    <text evidence="3">Endonuclease that specifically degrades the RNA of RNA-DNA hybrids.</text>
</comment>
<evidence type="ECO:0000256" key="3">
    <source>
        <dbReference type="ARBA" id="ARBA00004065"/>
    </source>
</evidence>
<dbReference type="GO" id="GO:0000287">
    <property type="term" value="F:magnesium ion binding"/>
    <property type="evidence" value="ECO:0007669"/>
    <property type="project" value="InterPro"/>
</dbReference>
<dbReference type="InterPro" id="IPR017067">
    <property type="entry name" value="RNase_H1_euk"/>
</dbReference>
<dbReference type="InterPro" id="IPR002156">
    <property type="entry name" value="RNaseH_domain"/>
</dbReference>
<keyword evidence="12" id="KW-0460">Magnesium</keyword>
<protein>
    <recommendedName>
        <fullName evidence="7">Ribonuclease H</fullName>
        <ecNumber evidence="6">3.1.26.4</ecNumber>
    </recommendedName>
</protein>
<evidence type="ECO:0000256" key="8">
    <source>
        <dbReference type="ARBA" id="ARBA00022722"/>
    </source>
</evidence>
<dbReference type="EC" id="3.1.26.4" evidence="6"/>
<dbReference type="InterPro" id="IPR011320">
    <property type="entry name" value="RNase_H1_N"/>
</dbReference>
<comment type="catalytic activity">
    <reaction evidence="1">
        <text>Endonucleolytic cleavage to 5'-phosphomonoester.</text>
        <dbReference type="EC" id="3.1.26.4"/>
    </reaction>
</comment>
<evidence type="ECO:0000256" key="10">
    <source>
        <dbReference type="ARBA" id="ARBA00022759"/>
    </source>
</evidence>
<dbReference type="CDD" id="cd09278">
    <property type="entry name" value="RNase_HI_prokaryote_like"/>
    <property type="match status" value="1"/>
</dbReference>
<name>A0A368TVP7_9GAMM</name>
<proteinExistence type="inferred from homology"/>
<comment type="subunit">
    <text evidence="5">Monomer.</text>
</comment>
<dbReference type="GO" id="GO:0003676">
    <property type="term" value="F:nucleic acid binding"/>
    <property type="evidence" value="ECO:0007669"/>
    <property type="project" value="InterPro"/>
</dbReference>
<dbReference type="PROSITE" id="PS50879">
    <property type="entry name" value="RNASE_H_1"/>
    <property type="match status" value="1"/>
</dbReference>
<dbReference type="SUPFAM" id="SSF53098">
    <property type="entry name" value="Ribonuclease H-like"/>
    <property type="match status" value="1"/>
</dbReference>
<dbReference type="InterPro" id="IPR012337">
    <property type="entry name" value="RNaseH-like_sf"/>
</dbReference>
<evidence type="ECO:0000256" key="12">
    <source>
        <dbReference type="ARBA" id="ARBA00022842"/>
    </source>
</evidence>
<dbReference type="Gene3D" id="3.30.420.10">
    <property type="entry name" value="Ribonuclease H-like superfamily/Ribonuclease H"/>
    <property type="match status" value="1"/>
</dbReference>
<dbReference type="InterPro" id="IPR037056">
    <property type="entry name" value="RNase_H1_N_sf"/>
</dbReference>
<dbReference type="InterPro" id="IPR050092">
    <property type="entry name" value="RNase_H"/>
</dbReference>
<evidence type="ECO:0000256" key="2">
    <source>
        <dbReference type="ARBA" id="ARBA00001946"/>
    </source>
</evidence>
<dbReference type="Gene3D" id="3.40.970.10">
    <property type="entry name" value="Ribonuclease H1, N-terminal domain"/>
    <property type="match status" value="1"/>
</dbReference>
<dbReference type="Pfam" id="PF01693">
    <property type="entry name" value="Cauli_VI"/>
    <property type="match status" value="1"/>
</dbReference>
<dbReference type="GO" id="GO:0043137">
    <property type="term" value="P:DNA replication, removal of RNA primer"/>
    <property type="evidence" value="ECO:0007669"/>
    <property type="project" value="TreeGrafter"/>
</dbReference>
<evidence type="ECO:0000256" key="6">
    <source>
        <dbReference type="ARBA" id="ARBA00012180"/>
    </source>
</evidence>
<dbReference type="FunFam" id="3.40.970.10:FF:000002">
    <property type="entry name" value="Ribonuclease H"/>
    <property type="match status" value="1"/>
</dbReference>
<dbReference type="Proteomes" id="UP000253204">
    <property type="component" value="Unassembled WGS sequence"/>
</dbReference>
<dbReference type="InterPro" id="IPR022892">
    <property type="entry name" value="RNaseHI"/>
</dbReference>
<evidence type="ECO:0000256" key="9">
    <source>
        <dbReference type="ARBA" id="ARBA00022723"/>
    </source>
</evidence>
<evidence type="ECO:0000256" key="1">
    <source>
        <dbReference type="ARBA" id="ARBA00000077"/>
    </source>
</evidence>
<evidence type="ECO:0000256" key="4">
    <source>
        <dbReference type="ARBA" id="ARBA00005300"/>
    </source>
</evidence>
<dbReference type="RefSeq" id="WP_114487563.1">
    <property type="nucleotide sequence ID" value="NZ_CBCSHM010000103.1"/>
</dbReference>
<dbReference type="PANTHER" id="PTHR10642:SF26">
    <property type="entry name" value="RIBONUCLEASE H1"/>
    <property type="match status" value="1"/>
</dbReference>
<comment type="cofactor">
    <cofactor evidence="2">
        <name>Mg(2+)</name>
        <dbReference type="ChEBI" id="CHEBI:18420"/>
    </cofactor>
</comment>
<evidence type="ECO:0000313" key="15">
    <source>
        <dbReference type="Proteomes" id="UP000253204"/>
    </source>
</evidence>
<dbReference type="OrthoDB" id="7845843at2"/>
<evidence type="ECO:0000313" key="14">
    <source>
        <dbReference type="EMBL" id="RCV88728.1"/>
    </source>
</evidence>
<dbReference type="InterPro" id="IPR009027">
    <property type="entry name" value="Ribosomal_bL9/RNase_H1_N"/>
</dbReference>
<comment type="similarity">
    <text evidence="4">Belongs to the RNase H family.</text>
</comment>
<dbReference type="SUPFAM" id="SSF55658">
    <property type="entry name" value="L9 N-domain-like"/>
    <property type="match status" value="1"/>
</dbReference>
<keyword evidence="11" id="KW-0378">Hydrolase</keyword>
<keyword evidence="8" id="KW-0540">Nuclease</keyword>
<organism evidence="14 15">
    <name type="scientific">Vreelandella rituensis</name>
    <dbReference type="NCBI Taxonomy" id="2282306"/>
    <lineage>
        <taxon>Bacteria</taxon>
        <taxon>Pseudomonadati</taxon>
        <taxon>Pseudomonadota</taxon>
        <taxon>Gammaproteobacteria</taxon>
        <taxon>Oceanospirillales</taxon>
        <taxon>Halomonadaceae</taxon>
        <taxon>Vreelandella</taxon>
    </lineage>
</organism>
<feature type="domain" description="RNase H type-1" evidence="13">
    <location>
        <begin position="84"/>
        <end position="233"/>
    </location>
</feature>
<dbReference type="InterPro" id="IPR036397">
    <property type="entry name" value="RNaseH_sf"/>
</dbReference>
<dbReference type="AlphaFoldDB" id="A0A368TVP7"/>
<dbReference type="EMBL" id="QPIJ01000037">
    <property type="protein sequence ID" value="RCV88728.1"/>
    <property type="molecule type" value="Genomic_DNA"/>
</dbReference>
<keyword evidence="15" id="KW-1185">Reference proteome</keyword>
<comment type="caution">
    <text evidence="14">The sequence shown here is derived from an EMBL/GenBank/DDBJ whole genome shotgun (WGS) entry which is preliminary data.</text>
</comment>
<keyword evidence="9" id="KW-0479">Metal-binding</keyword>
<dbReference type="GO" id="GO:0004523">
    <property type="term" value="F:RNA-DNA hybrid ribonuclease activity"/>
    <property type="evidence" value="ECO:0007669"/>
    <property type="project" value="UniProtKB-EC"/>
</dbReference>